<feature type="compositionally biased region" description="Polar residues" evidence="4">
    <location>
        <begin position="108"/>
        <end position="138"/>
    </location>
</feature>
<feature type="compositionally biased region" description="Low complexity" evidence="4">
    <location>
        <begin position="414"/>
        <end position="445"/>
    </location>
</feature>
<dbReference type="CDD" id="cd21938">
    <property type="entry name" value="ZIP_TSC22D1"/>
    <property type="match status" value="1"/>
</dbReference>
<evidence type="ECO:0000256" key="1">
    <source>
        <dbReference type="ARBA" id="ARBA00007908"/>
    </source>
</evidence>
<feature type="compositionally biased region" description="Low complexity" evidence="4">
    <location>
        <begin position="189"/>
        <end position="202"/>
    </location>
</feature>
<feature type="region of interest" description="Disordered" evidence="4">
    <location>
        <begin position="165"/>
        <end position="202"/>
    </location>
</feature>
<dbReference type="GO" id="GO:0005829">
    <property type="term" value="C:cytosol"/>
    <property type="evidence" value="ECO:0007669"/>
    <property type="project" value="TreeGrafter"/>
</dbReference>
<evidence type="ECO:0000313" key="5">
    <source>
        <dbReference type="EMBL" id="KAK7893367.1"/>
    </source>
</evidence>
<dbReference type="GO" id="GO:0005634">
    <property type="term" value="C:nucleus"/>
    <property type="evidence" value="ECO:0007669"/>
    <property type="project" value="TreeGrafter"/>
</dbReference>
<dbReference type="Gene3D" id="1.20.5.490">
    <property type="entry name" value="Single helix bin"/>
    <property type="match status" value="1"/>
</dbReference>
<sequence length="647" mass="67151">MHHQDFTGDLPALAPALERESPLTTSAEAAVGRSLQCHSRRELRAGWFLSPAPHQQGQSQGPGAQVKKKSGFQITSVTSAQINVSGNNSLADDTESYDDMDESHTEDLSSSDMLDVSASRTTDTGVPGRSSSDETLNSLHGVDTPGLVSPNEHVHAHIPQVSLVNGTVNPQGYPQPHHLQESMPGGEAAGLSKPSAPLASSSPNIISKVGTTQPQRMPMFDHSKAADTDQQSSVPPAPATDSHVNVEPAPSIHSQQTQTAPGSRFRLPNQDFTSPPAMQSPPQVITQTAPLPYVPVQNLWPLEHLRLQSACHILPQQLPYSVDPHQPVVAYPSQLLTGGAAPAQLHTGIVAPAAARKPDFIQPTAPFQTQVQPPLPHMPAGVPHMSAGVPLTPAVPHSPLVKGSYTSGGLPQHTSCTSTASTTGTGAATSASAASCPAGPCSASPRGSNPAPDSASGRPSTSPGTYTSISLGPGAGRSSQLEDAHRLLFQHQGLLGLPRLGVPGASGVAGAEGTVEGAALAHMGMSAEASAFMAAAAGLRSHADGEEIGECTQHNRINNDLVKSHLMYAVREEVEVLKEQIKELIERNSQLEQENNLLKNLASPEQMAQFQAQVQTGGSPTGPGQPAVGSAGTQAALPPSQNTGMSV</sequence>
<dbReference type="GO" id="GO:0006357">
    <property type="term" value="P:regulation of transcription by RNA polymerase II"/>
    <property type="evidence" value="ECO:0007669"/>
    <property type="project" value="InterPro"/>
</dbReference>
<keyword evidence="6" id="KW-1185">Reference proteome</keyword>
<accession>A0AAW0NHC1</accession>
<dbReference type="SUPFAM" id="SSF58026">
    <property type="entry name" value="Delta-sleep-inducing peptide immunoreactive peptide"/>
    <property type="match status" value="1"/>
</dbReference>
<gene>
    <name evidence="5" type="ORF">WMY93_022519</name>
</gene>
<evidence type="ECO:0000313" key="6">
    <source>
        <dbReference type="Proteomes" id="UP001460270"/>
    </source>
</evidence>
<feature type="region of interest" description="Disordered" evidence="4">
    <location>
        <begin position="224"/>
        <end position="283"/>
    </location>
</feature>
<feature type="compositionally biased region" description="Polar residues" evidence="4">
    <location>
        <begin position="53"/>
        <end position="62"/>
    </location>
</feature>
<dbReference type="PANTHER" id="PTHR46745:SF1">
    <property type="entry name" value="TSC22 DOMAIN FAMILY PROTEIN 1"/>
    <property type="match status" value="1"/>
</dbReference>
<organism evidence="5 6">
    <name type="scientific">Mugilogobius chulae</name>
    <name type="common">yellowstripe goby</name>
    <dbReference type="NCBI Taxonomy" id="88201"/>
    <lineage>
        <taxon>Eukaryota</taxon>
        <taxon>Metazoa</taxon>
        <taxon>Chordata</taxon>
        <taxon>Craniata</taxon>
        <taxon>Vertebrata</taxon>
        <taxon>Euteleostomi</taxon>
        <taxon>Actinopterygii</taxon>
        <taxon>Neopterygii</taxon>
        <taxon>Teleostei</taxon>
        <taxon>Neoteleostei</taxon>
        <taxon>Acanthomorphata</taxon>
        <taxon>Gobiaria</taxon>
        <taxon>Gobiiformes</taxon>
        <taxon>Gobioidei</taxon>
        <taxon>Gobiidae</taxon>
        <taxon>Gobionellinae</taxon>
        <taxon>Mugilogobius</taxon>
    </lineage>
</organism>
<evidence type="ECO:0000256" key="3">
    <source>
        <dbReference type="SAM" id="Coils"/>
    </source>
</evidence>
<comment type="similarity">
    <text evidence="1">Belongs to the TSC-22/Dip/Bun family.</text>
</comment>
<dbReference type="FunFam" id="1.20.5.490:FF:000002">
    <property type="entry name" value="TSC22 domain family, member 1"/>
    <property type="match status" value="1"/>
</dbReference>
<comment type="caution">
    <text evidence="5">The sequence shown here is derived from an EMBL/GenBank/DDBJ whole genome shotgun (WGS) entry which is preliminary data.</text>
</comment>
<dbReference type="InterPro" id="IPR000580">
    <property type="entry name" value="TSC22/Bun"/>
</dbReference>
<name>A0AAW0NHC1_9GOBI</name>
<feature type="region of interest" description="Disordered" evidence="4">
    <location>
        <begin position="51"/>
        <end position="70"/>
    </location>
</feature>
<feature type="compositionally biased region" description="Polar residues" evidence="4">
    <location>
        <begin position="270"/>
        <end position="283"/>
    </location>
</feature>
<dbReference type="Proteomes" id="UP001460270">
    <property type="component" value="Unassembled WGS sequence"/>
</dbReference>
<feature type="compositionally biased region" description="Polar residues" evidence="4">
    <location>
        <begin position="457"/>
        <end position="470"/>
    </location>
</feature>
<keyword evidence="3" id="KW-0175">Coiled coil</keyword>
<dbReference type="GO" id="GO:0008284">
    <property type="term" value="P:positive regulation of cell population proliferation"/>
    <property type="evidence" value="ECO:0007669"/>
    <property type="project" value="TreeGrafter"/>
</dbReference>
<feature type="compositionally biased region" description="Polar residues" evidence="4">
    <location>
        <begin position="252"/>
        <end position="261"/>
    </location>
</feature>
<evidence type="ECO:0000256" key="2">
    <source>
        <dbReference type="ARBA" id="ARBA00039911"/>
    </source>
</evidence>
<dbReference type="PANTHER" id="PTHR46745">
    <property type="entry name" value="TSC22 DOMAIN FAMILY PROTEIN 1"/>
    <property type="match status" value="1"/>
</dbReference>
<feature type="coiled-coil region" evidence="3">
    <location>
        <begin position="567"/>
        <end position="601"/>
    </location>
</feature>
<feature type="region of interest" description="Disordered" evidence="4">
    <location>
        <begin position="400"/>
        <end position="478"/>
    </location>
</feature>
<dbReference type="AlphaFoldDB" id="A0AAW0NHC1"/>
<proteinExistence type="inferred from homology"/>
<dbReference type="GO" id="GO:0043066">
    <property type="term" value="P:negative regulation of apoptotic process"/>
    <property type="evidence" value="ECO:0007669"/>
    <property type="project" value="TreeGrafter"/>
</dbReference>
<dbReference type="EMBL" id="JBBPFD010000016">
    <property type="protein sequence ID" value="KAK7893367.1"/>
    <property type="molecule type" value="Genomic_DNA"/>
</dbReference>
<feature type="region of interest" description="Disordered" evidence="4">
    <location>
        <begin position="85"/>
        <end position="146"/>
    </location>
</feature>
<protein>
    <recommendedName>
        <fullName evidence="2">TSC22 domain family protein 1</fullName>
    </recommendedName>
</protein>
<feature type="compositionally biased region" description="Polar residues" evidence="4">
    <location>
        <begin position="404"/>
        <end position="413"/>
    </location>
</feature>
<feature type="region of interest" description="Disordered" evidence="4">
    <location>
        <begin position="610"/>
        <end position="647"/>
    </location>
</feature>
<reference evidence="6" key="1">
    <citation type="submission" date="2024-04" db="EMBL/GenBank/DDBJ databases">
        <title>Salinicola lusitanus LLJ914,a marine bacterium isolated from the Okinawa Trough.</title>
        <authorList>
            <person name="Li J."/>
        </authorList>
    </citation>
    <scope>NUCLEOTIDE SEQUENCE [LARGE SCALE GENOMIC DNA]</scope>
</reference>
<feature type="compositionally biased region" description="Low complexity" evidence="4">
    <location>
        <begin position="615"/>
        <end position="626"/>
    </location>
</feature>
<feature type="compositionally biased region" description="Acidic residues" evidence="4">
    <location>
        <begin position="92"/>
        <end position="101"/>
    </location>
</feature>
<dbReference type="Pfam" id="PF01166">
    <property type="entry name" value="TSC22"/>
    <property type="match status" value="1"/>
</dbReference>
<evidence type="ECO:0000256" key="4">
    <source>
        <dbReference type="SAM" id="MobiDB-lite"/>
    </source>
</evidence>